<dbReference type="Gene3D" id="2.180.10.10">
    <property type="entry name" value="RHS repeat-associated core"/>
    <property type="match status" value="1"/>
</dbReference>
<proteinExistence type="predicted"/>
<dbReference type="InterPro" id="IPR050708">
    <property type="entry name" value="T6SS_VgrG/RHS"/>
</dbReference>
<reference evidence="1 2" key="1">
    <citation type="submission" date="2020-02" db="EMBL/GenBank/DDBJ databases">
        <title>Draft genome sequence of Limisphaera ngatamarikiensis NGM72.4T, a thermophilic Verrucomicrobia grouped in subdivision 3.</title>
        <authorList>
            <person name="Carere C.R."/>
            <person name="Steen J."/>
            <person name="Hugenholtz P."/>
            <person name="Stott M.B."/>
        </authorList>
    </citation>
    <scope>NUCLEOTIDE SEQUENCE [LARGE SCALE GENOMIC DNA]</scope>
    <source>
        <strain evidence="1 2">NGM72.4</strain>
    </source>
</reference>
<dbReference type="RefSeq" id="WP_165106665.1">
    <property type="nucleotide sequence ID" value="NZ_JAAKYA010000041.1"/>
</dbReference>
<protein>
    <submittedName>
        <fullName evidence="1">RHS repeat-associated core domain-containing protein</fullName>
    </submittedName>
</protein>
<gene>
    <name evidence="1" type="ORF">G4L39_05895</name>
</gene>
<dbReference type="Proteomes" id="UP000477311">
    <property type="component" value="Unassembled WGS sequence"/>
</dbReference>
<dbReference type="AlphaFoldDB" id="A0A6M1RNA9"/>
<dbReference type="PANTHER" id="PTHR32305:SF15">
    <property type="entry name" value="PROTEIN RHSA-RELATED"/>
    <property type="match status" value="1"/>
</dbReference>
<evidence type="ECO:0000313" key="2">
    <source>
        <dbReference type="Proteomes" id="UP000477311"/>
    </source>
</evidence>
<dbReference type="PANTHER" id="PTHR32305">
    <property type="match status" value="1"/>
</dbReference>
<accession>A0A6M1RNA9</accession>
<comment type="caution">
    <text evidence="1">The sequence shown here is derived from an EMBL/GenBank/DDBJ whole genome shotgun (WGS) entry which is preliminary data.</text>
</comment>
<organism evidence="1 2">
    <name type="scientific">Limisphaera ngatamarikiensis</name>
    <dbReference type="NCBI Taxonomy" id="1324935"/>
    <lineage>
        <taxon>Bacteria</taxon>
        <taxon>Pseudomonadati</taxon>
        <taxon>Verrucomicrobiota</taxon>
        <taxon>Verrucomicrobiia</taxon>
        <taxon>Limisphaerales</taxon>
        <taxon>Limisphaeraceae</taxon>
        <taxon>Limisphaera</taxon>
    </lineage>
</organism>
<dbReference type="EMBL" id="JAAKYA010000041">
    <property type="protein sequence ID" value="NGO38927.1"/>
    <property type="molecule type" value="Genomic_DNA"/>
</dbReference>
<evidence type="ECO:0000313" key="1">
    <source>
        <dbReference type="EMBL" id="NGO38927.1"/>
    </source>
</evidence>
<dbReference type="InterPro" id="IPR022385">
    <property type="entry name" value="Rhs_assc_core"/>
</dbReference>
<sequence length="316" mass="34963">MNDALLRSYMRGLEGCGTLDEASRVGRSLWVRLSGGPAAAVHFVTYDGNGNVWNLVSASTGTETARYEYGPFGEPLRLTGAAAGSNPFRFSTKRTEDATGLVLYEYRAYSPAMGRWLSRDPIVERGGRNLYAFVENSAQSRIDPSGLQSVTCCATACDVQDATEITGAVSVLIPGNDDLGNADEVKEMEKIIKKMIKAACRRRPYMRAAYPVLETAVVVAEKLQEHTHGVKLYTKLVYRVCTEKHCGGLGEIIRKKLGKCSAFHWVTFVSEERLCKPTPAEQHWSKEEAFHSSETARAAESRCIKEHEEDLLRSLQ</sequence>
<name>A0A6M1RNA9_9BACT</name>
<keyword evidence="2" id="KW-1185">Reference proteome</keyword>
<dbReference type="NCBIfam" id="TIGR03696">
    <property type="entry name" value="Rhs_assc_core"/>
    <property type="match status" value="1"/>
</dbReference>